<evidence type="ECO:0000313" key="1">
    <source>
        <dbReference type="EMBL" id="CAM9522868.1"/>
    </source>
</evidence>
<gene>
    <name evidence="1" type="ORF">MRATA1EN22A_LOCUS3725</name>
</gene>
<sequence>MEQGALPQVMLLEAVTKFWFPRNLRKSAVPSPPWAYTGLHFWSPVVVATSVVMSEKADRFTQGHEEETEPSSQPPSGDLQSEQEISLGASDPSAQETAC</sequence>
<evidence type="ECO:0000313" key="2">
    <source>
        <dbReference type="Proteomes" id="UP001162501"/>
    </source>
</evidence>
<protein>
    <submittedName>
        <fullName evidence="1">Uncharacterized protein</fullName>
    </submittedName>
</protein>
<reference evidence="1" key="2">
    <citation type="submission" date="2025-03" db="EMBL/GenBank/DDBJ databases">
        <authorList>
            <consortium name="ELIXIR-Norway"/>
            <consortium name="Elixir Norway"/>
        </authorList>
    </citation>
    <scope>NUCLEOTIDE SEQUENCE</scope>
</reference>
<dbReference type="Proteomes" id="UP001162501">
    <property type="component" value="Chromosome 11"/>
</dbReference>
<proteinExistence type="predicted"/>
<accession>A0AC59YA86</accession>
<organism evidence="1 2">
    <name type="scientific">Rangifer tarandus platyrhynchus</name>
    <name type="common">Svalbard reindeer</name>
    <dbReference type="NCBI Taxonomy" id="3082113"/>
    <lineage>
        <taxon>Eukaryota</taxon>
        <taxon>Metazoa</taxon>
        <taxon>Chordata</taxon>
        <taxon>Craniata</taxon>
        <taxon>Vertebrata</taxon>
        <taxon>Euteleostomi</taxon>
        <taxon>Mammalia</taxon>
        <taxon>Eutheria</taxon>
        <taxon>Laurasiatheria</taxon>
        <taxon>Artiodactyla</taxon>
        <taxon>Ruminantia</taxon>
        <taxon>Pecora</taxon>
        <taxon>Cervidae</taxon>
        <taxon>Odocoileinae</taxon>
        <taxon>Rangifer</taxon>
    </lineage>
</organism>
<name>A0AC59YA86_RANTA</name>
<reference evidence="1" key="1">
    <citation type="submission" date="2023-05" db="EMBL/GenBank/DDBJ databases">
        <authorList>
            <consortium name="ELIXIR-Norway"/>
        </authorList>
    </citation>
    <scope>NUCLEOTIDE SEQUENCE</scope>
</reference>
<dbReference type="EMBL" id="OX596095">
    <property type="protein sequence ID" value="CAM9522868.1"/>
    <property type="molecule type" value="Genomic_DNA"/>
</dbReference>